<dbReference type="InterPro" id="IPR012480">
    <property type="entry name" value="Hepar_II_III_C"/>
</dbReference>
<evidence type="ECO:0000259" key="2">
    <source>
        <dbReference type="Pfam" id="PF07940"/>
    </source>
</evidence>
<dbReference type="InterPro" id="IPR008929">
    <property type="entry name" value="Chondroitin_lyas"/>
</dbReference>
<organism evidence="3 4">
    <name type="scientific">Xaviernesmea oryzae</name>
    <dbReference type="NCBI Taxonomy" id="464029"/>
    <lineage>
        <taxon>Bacteria</taxon>
        <taxon>Pseudomonadati</taxon>
        <taxon>Pseudomonadota</taxon>
        <taxon>Alphaproteobacteria</taxon>
        <taxon>Hyphomicrobiales</taxon>
        <taxon>Rhizobiaceae</taxon>
        <taxon>Rhizobium/Agrobacterium group</taxon>
        <taxon>Xaviernesmea</taxon>
    </lineage>
</organism>
<dbReference type="Proteomes" id="UP000186364">
    <property type="component" value="Unassembled WGS sequence"/>
</dbReference>
<sequence>MVSGRLNLVPAHLDGFRPAPSIEDRAAWGGLPPDLARAVVAAGEAHLGTDWPALSATLALAYRRSGDRVGFETPYFARRRRLNDLILAECVEGRGRFLDGIIDGLWLIAEESGWQLPAHNAYGRGGARLPLPDPDRPVIDLFAAETGAQLAAALFLLEGRLEEAAPGLPARLHRELDRRIVRPYLTEHFWWMGNGDEPMNNWTVWCTQNVLWTVFLRPGDQALRHQVLAKAAGSIDAFLKDYGEDGACEEGAQYYRHAGLCLFNALATLSSLAPDAFGPLFNEPKIRNIADYIRHVHVAGRRYINFADCAAVCDPCGARDYLFGKAVGARAPMAFAASDWRSAGEPLFSEEINLVYRLQALFCVEEMRAFQEEPSPPPDIFYPSIGLFIARDSRFTLAVKAGDNGDSHNHNDVGSVILYRDGRPLLIDVGVGTYTAKTFSPQRYEIWTMQSAFHTLPSFEGLMQQAGEAFAARDVEVDLNTGQPRIGLDLAGAYPADPRLRAYRRSVRLVKDSHVEIIDRYDGDLACELSLMVVEEPRVTEAGIVLGDLAVLRVTGAGPTRIEPIAIEDPRLRQSWPERIYRLLLPLAGPQLTLTIDGATP</sequence>
<reference evidence="3 4" key="1">
    <citation type="submission" date="2016-09" db="EMBL/GenBank/DDBJ databases">
        <title>Rhizobium sp. nov., a novel species isolated from the rice rhizosphere.</title>
        <authorList>
            <person name="Zhao J."/>
            <person name="Zhang X."/>
        </authorList>
    </citation>
    <scope>NUCLEOTIDE SEQUENCE [LARGE SCALE GENOMIC DNA]</scope>
    <source>
        <strain evidence="3 4">1.7048</strain>
    </source>
</reference>
<comment type="caution">
    <text evidence="3">The sequence shown here is derived from an EMBL/GenBank/DDBJ whole genome shotgun (WGS) entry which is preliminary data.</text>
</comment>
<evidence type="ECO:0000313" key="3">
    <source>
        <dbReference type="EMBL" id="OLP60604.1"/>
    </source>
</evidence>
<evidence type="ECO:0000313" key="4">
    <source>
        <dbReference type="Proteomes" id="UP000186364"/>
    </source>
</evidence>
<dbReference type="AlphaFoldDB" id="A0A1Q9AYS6"/>
<dbReference type="OrthoDB" id="9793856at2"/>
<dbReference type="SUPFAM" id="SSF48230">
    <property type="entry name" value="Chondroitin AC/alginate lyase"/>
    <property type="match status" value="1"/>
</dbReference>
<gene>
    <name evidence="3" type="ORF">BJF93_19985</name>
</gene>
<dbReference type="EMBL" id="MKIP01000035">
    <property type="protein sequence ID" value="OLP60604.1"/>
    <property type="molecule type" value="Genomic_DNA"/>
</dbReference>
<evidence type="ECO:0000256" key="1">
    <source>
        <dbReference type="ARBA" id="ARBA00004196"/>
    </source>
</evidence>
<feature type="domain" description="Heparinase II/III-like C-terminal" evidence="2">
    <location>
        <begin position="376"/>
        <end position="523"/>
    </location>
</feature>
<name>A0A1Q9AYS6_9HYPH</name>
<keyword evidence="4" id="KW-1185">Reference proteome</keyword>
<dbReference type="Pfam" id="PF07940">
    <property type="entry name" value="Hepar_II_III_C"/>
    <property type="match status" value="1"/>
</dbReference>
<accession>A0A1Q9AYS6</accession>
<comment type="subcellular location">
    <subcellularLocation>
        <location evidence="1">Cell envelope</location>
    </subcellularLocation>
</comment>
<protein>
    <submittedName>
        <fullName evidence="3">Heparinase</fullName>
    </submittedName>
</protein>
<dbReference type="Gene3D" id="2.70.98.70">
    <property type="match status" value="1"/>
</dbReference>
<dbReference type="Gene3D" id="1.50.10.100">
    <property type="entry name" value="Chondroitin AC/alginate lyase"/>
    <property type="match status" value="1"/>
</dbReference>
<proteinExistence type="predicted"/>
<dbReference type="GO" id="GO:0016829">
    <property type="term" value="F:lyase activity"/>
    <property type="evidence" value="ECO:0007669"/>
    <property type="project" value="InterPro"/>
</dbReference>
<dbReference type="RefSeq" id="WP_075627110.1">
    <property type="nucleotide sequence ID" value="NZ_FOAM01000029.1"/>
</dbReference>
<dbReference type="GO" id="GO:0030313">
    <property type="term" value="C:cell envelope"/>
    <property type="evidence" value="ECO:0007669"/>
    <property type="project" value="UniProtKB-SubCell"/>
</dbReference>